<feature type="transmembrane region" description="Helical" evidence="6">
    <location>
        <begin position="249"/>
        <end position="278"/>
    </location>
</feature>
<dbReference type="PANTHER" id="PTHR21716:SF66">
    <property type="entry name" value="TRANSPORT PROTEIN SLL0063-RELATED"/>
    <property type="match status" value="1"/>
</dbReference>
<dbReference type="PRINTS" id="PR00249">
    <property type="entry name" value="GPCRSECRETIN"/>
</dbReference>
<dbReference type="GO" id="GO:0055085">
    <property type="term" value="P:transmembrane transport"/>
    <property type="evidence" value="ECO:0007669"/>
    <property type="project" value="TreeGrafter"/>
</dbReference>
<name>A0AA96WHH6_9CYAN</name>
<feature type="transmembrane region" description="Helical" evidence="6">
    <location>
        <begin position="145"/>
        <end position="168"/>
    </location>
</feature>
<evidence type="ECO:0000256" key="4">
    <source>
        <dbReference type="ARBA" id="ARBA00022989"/>
    </source>
</evidence>
<feature type="transmembrane region" description="Helical" evidence="6">
    <location>
        <begin position="48"/>
        <end position="66"/>
    </location>
</feature>
<dbReference type="InterPro" id="IPR000832">
    <property type="entry name" value="GPCR_2_secretin-like"/>
</dbReference>
<evidence type="ECO:0000256" key="2">
    <source>
        <dbReference type="ARBA" id="ARBA00009773"/>
    </source>
</evidence>
<dbReference type="Pfam" id="PF01594">
    <property type="entry name" value="AI-2E_transport"/>
    <property type="match status" value="1"/>
</dbReference>
<feature type="transmembrane region" description="Helical" evidence="6">
    <location>
        <begin position="189"/>
        <end position="211"/>
    </location>
</feature>
<protein>
    <submittedName>
        <fullName evidence="7">AI-2E family transporter</fullName>
    </submittedName>
</protein>
<proteinExistence type="inferred from homology"/>
<keyword evidence="4 6" id="KW-1133">Transmembrane helix</keyword>
<comment type="similarity">
    <text evidence="2">Belongs to the autoinducer-2 exporter (AI-2E) (TC 2.A.86) family.</text>
</comment>
<evidence type="ECO:0000256" key="6">
    <source>
        <dbReference type="SAM" id="Phobius"/>
    </source>
</evidence>
<feature type="transmembrane region" description="Helical" evidence="6">
    <location>
        <begin position="298"/>
        <end position="328"/>
    </location>
</feature>
<sequence>MIPPLPQPSARLWQNLNNSILLRYIMLFGCGWITVILINYFYSTIALFTAAGIFAALLNYPVVWLSRYISRGWAITITFLTTIALLLALVTVVGLQVLSQGQGLMSQLTAALAQGSIVPFQDVFQLDISQIISTLQSGLTTGLSIARGIFSGVFTSIFGAVISLYMLIDGGKLWQGFLKFIPADSRQRFATIFQRSFLGFLRGQLLLMLFLSSTTLMIYPLLGVNYALLLAVIVGLIDAIPGIGATLGVTVVSFLVLAAQGPAIALRVVIVSVLLIQIQDNYVRPKVMGNALELNPVLLFLALFIGQRVAGLLGIFLSIPIAGMIVAWMQAAEETKTLAATNTNTQPLENA</sequence>
<evidence type="ECO:0000313" key="7">
    <source>
        <dbReference type="EMBL" id="WNZ25378.1"/>
    </source>
</evidence>
<reference evidence="7" key="1">
    <citation type="submission" date="2020-05" db="EMBL/GenBank/DDBJ databases">
        <authorList>
            <person name="Zhu T."/>
            <person name="Keshari N."/>
            <person name="Lu X."/>
        </authorList>
    </citation>
    <scope>NUCLEOTIDE SEQUENCE</scope>
    <source>
        <strain evidence="7">NK1-12</strain>
    </source>
</reference>
<organism evidence="7">
    <name type="scientific">Leptolyngbya sp. NK1-12</name>
    <dbReference type="NCBI Taxonomy" id="2547451"/>
    <lineage>
        <taxon>Bacteria</taxon>
        <taxon>Bacillati</taxon>
        <taxon>Cyanobacteriota</taxon>
        <taxon>Cyanophyceae</taxon>
        <taxon>Leptolyngbyales</taxon>
        <taxon>Leptolyngbyaceae</taxon>
        <taxon>Leptolyngbya group</taxon>
        <taxon>Leptolyngbya</taxon>
    </lineage>
</organism>
<dbReference type="RefSeq" id="WP_316431520.1">
    <property type="nucleotide sequence ID" value="NZ_CP053586.1"/>
</dbReference>
<dbReference type="GO" id="GO:0004930">
    <property type="term" value="F:G protein-coupled receptor activity"/>
    <property type="evidence" value="ECO:0007669"/>
    <property type="project" value="InterPro"/>
</dbReference>
<evidence type="ECO:0000256" key="3">
    <source>
        <dbReference type="ARBA" id="ARBA00022692"/>
    </source>
</evidence>
<dbReference type="AlphaFoldDB" id="A0AA96WHH6"/>
<comment type="subcellular location">
    <subcellularLocation>
        <location evidence="1">Membrane</location>
        <topology evidence="1">Multi-pass membrane protein</topology>
    </subcellularLocation>
</comment>
<dbReference type="EMBL" id="CP053586">
    <property type="protein sequence ID" value="WNZ25378.1"/>
    <property type="molecule type" value="Genomic_DNA"/>
</dbReference>
<feature type="transmembrane region" description="Helical" evidence="6">
    <location>
        <begin position="21"/>
        <end position="42"/>
    </location>
</feature>
<accession>A0AA96WHH6</accession>
<evidence type="ECO:0000256" key="5">
    <source>
        <dbReference type="ARBA" id="ARBA00023136"/>
    </source>
</evidence>
<keyword evidence="3 6" id="KW-0812">Transmembrane</keyword>
<feature type="transmembrane region" description="Helical" evidence="6">
    <location>
        <begin position="73"/>
        <end position="98"/>
    </location>
</feature>
<gene>
    <name evidence="7" type="ORF">HJG54_22675</name>
</gene>
<evidence type="ECO:0000256" key="1">
    <source>
        <dbReference type="ARBA" id="ARBA00004141"/>
    </source>
</evidence>
<keyword evidence="5 6" id="KW-0472">Membrane</keyword>
<dbReference type="InterPro" id="IPR002549">
    <property type="entry name" value="AI-2E-like"/>
</dbReference>
<dbReference type="PANTHER" id="PTHR21716">
    <property type="entry name" value="TRANSMEMBRANE PROTEIN"/>
    <property type="match status" value="1"/>
</dbReference>
<dbReference type="GO" id="GO:0016020">
    <property type="term" value="C:membrane"/>
    <property type="evidence" value="ECO:0007669"/>
    <property type="project" value="UniProtKB-SubCell"/>
</dbReference>